<dbReference type="AlphaFoldDB" id="A0A5M7BE86"/>
<evidence type="ECO:0000313" key="7">
    <source>
        <dbReference type="Proteomes" id="UP000323946"/>
    </source>
</evidence>
<dbReference type="PROSITE" id="PS51077">
    <property type="entry name" value="HTH_ICLR"/>
    <property type="match status" value="1"/>
</dbReference>
<accession>A0A5M7BE86</accession>
<keyword evidence="1" id="KW-0805">Transcription regulation</keyword>
<proteinExistence type="predicted"/>
<dbReference type="InterPro" id="IPR029016">
    <property type="entry name" value="GAF-like_dom_sf"/>
</dbReference>
<dbReference type="OrthoDB" id="9807558at2"/>
<dbReference type="InterPro" id="IPR050707">
    <property type="entry name" value="HTH_MetabolicPath_Reg"/>
</dbReference>
<dbReference type="RefSeq" id="WP_150070659.1">
    <property type="nucleotide sequence ID" value="NZ_JBEPDJ010000013.1"/>
</dbReference>
<protein>
    <submittedName>
        <fullName evidence="6">Helix-turn-helix domain-containing protein</fullName>
    </submittedName>
</protein>
<evidence type="ECO:0000256" key="2">
    <source>
        <dbReference type="ARBA" id="ARBA00023125"/>
    </source>
</evidence>
<evidence type="ECO:0000256" key="3">
    <source>
        <dbReference type="ARBA" id="ARBA00023163"/>
    </source>
</evidence>
<dbReference type="Pfam" id="PF09339">
    <property type="entry name" value="HTH_IclR"/>
    <property type="match status" value="1"/>
</dbReference>
<dbReference type="PANTHER" id="PTHR30136:SF34">
    <property type="entry name" value="TRANSCRIPTIONAL REGULATOR"/>
    <property type="match status" value="1"/>
</dbReference>
<keyword evidence="7" id="KW-1185">Reference proteome</keyword>
<reference evidence="6 7" key="1">
    <citation type="submission" date="2019-09" db="EMBL/GenBank/DDBJ databases">
        <title>Draft genome sequence of the thermophilic Saccharopolyspora hirsuta VKM Ac-666T.</title>
        <authorList>
            <person name="Lobastova T.G."/>
            <person name="Fokina V."/>
            <person name="Bragin E.Y."/>
            <person name="Shtratnikova V.Y."/>
            <person name="Starodumova I.P."/>
            <person name="Tarlachkov S.V."/>
            <person name="Donova M.V."/>
        </authorList>
    </citation>
    <scope>NUCLEOTIDE SEQUENCE [LARGE SCALE GENOMIC DNA]</scope>
    <source>
        <strain evidence="6 7">VKM Ac-666</strain>
    </source>
</reference>
<keyword evidence="3" id="KW-0804">Transcription</keyword>
<dbReference type="InterPro" id="IPR005471">
    <property type="entry name" value="Tscrpt_reg_IclR_N"/>
</dbReference>
<dbReference type="Pfam" id="PF01614">
    <property type="entry name" value="IclR_C"/>
    <property type="match status" value="1"/>
</dbReference>
<dbReference type="SUPFAM" id="SSF46785">
    <property type="entry name" value="Winged helix' DNA-binding domain"/>
    <property type="match status" value="1"/>
</dbReference>
<dbReference type="EMBL" id="VWPH01000020">
    <property type="protein sequence ID" value="KAA5825864.1"/>
    <property type="molecule type" value="Genomic_DNA"/>
</dbReference>
<evidence type="ECO:0000256" key="1">
    <source>
        <dbReference type="ARBA" id="ARBA00023015"/>
    </source>
</evidence>
<dbReference type="GO" id="GO:0045892">
    <property type="term" value="P:negative regulation of DNA-templated transcription"/>
    <property type="evidence" value="ECO:0007669"/>
    <property type="project" value="TreeGrafter"/>
</dbReference>
<dbReference type="GO" id="GO:0003677">
    <property type="term" value="F:DNA binding"/>
    <property type="evidence" value="ECO:0007669"/>
    <property type="project" value="UniProtKB-KW"/>
</dbReference>
<dbReference type="SMR" id="A0A5M7BE86"/>
<dbReference type="SUPFAM" id="SSF55781">
    <property type="entry name" value="GAF domain-like"/>
    <property type="match status" value="1"/>
</dbReference>
<organism evidence="6 7">
    <name type="scientific">Saccharopolyspora hirsuta</name>
    <dbReference type="NCBI Taxonomy" id="1837"/>
    <lineage>
        <taxon>Bacteria</taxon>
        <taxon>Bacillati</taxon>
        <taxon>Actinomycetota</taxon>
        <taxon>Actinomycetes</taxon>
        <taxon>Pseudonocardiales</taxon>
        <taxon>Pseudonocardiaceae</taxon>
        <taxon>Saccharopolyspora</taxon>
    </lineage>
</organism>
<dbReference type="PANTHER" id="PTHR30136">
    <property type="entry name" value="HELIX-TURN-HELIX TRANSCRIPTIONAL REGULATOR, ICLR FAMILY"/>
    <property type="match status" value="1"/>
</dbReference>
<evidence type="ECO:0000259" key="5">
    <source>
        <dbReference type="PROSITE" id="PS51078"/>
    </source>
</evidence>
<comment type="caution">
    <text evidence="6">The sequence shown here is derived from an EMBL/GenBank/DDBJ whole genome shotgun (WGS) entry which is preliminary data.</text>
</comment>
<dbReference type="SMART" id="SM00346">
    <property type="entry name" value="HTH_ICLR"/>
    <property type="match status" value="1"/>
</dbReference>
<feature type="domain" description="HTH iclR-type" evidence="4">
    <location>
        <begin position="11"/>
        <end position="71"/>
    </location>
</feature>
<dbReference type="GO" id="GO:0045893">
    <property type="term" value="P:positive regulation of DNA-templated transcription"/>
    <property type="evidence" value="ECO:0007669"/>
    <property type="project" value="InterPro"/>
</dbReference>
<dbReference type="Proteomes" id="UP000323946">
    <property type="component" value="Unassembled WGS sequence"/>
</dbReference>
<dbReference type="InterPro" id="IPR014757">
    <property type="entry name" value="Tscrpt_reg_IclR_C"/>
</dbReference>
<dbReference type="GO" id="GO:0046278">
    <property type="term" value="P:3,4-dihydroxybenzoate metabolic process"/>
    <property type="evidence" value="ECO:0007669"/>
    <property type="project" value="InterPro"/>
</dbReference>
<dbReference type="PROSITE" id="PS51078">
    <property type="entry name" value="ICLR_ED"/>
    <property type="match status" value="1"/>
</dbReference>
<dbReference type="NCBIfam" id="TIGR02431">
    <property type="entry name" value="pcaR_pcaU"/>
    <property type="match status" value="1"/>
</dbReference>
<dbReference type="Gene3D" id="3.30.450.40">
    <property type="match status" value="1"/>
</dbReference>
<dbReference type="Gene3D" id="1.10.10.10">
    <property type="entry name" value="Winged helix-like DNA-binding domain superfamily/Winged helix DNA-binding domain"/>
    <property type="match status" value="1"/>
</dbReference>
<evidence type="ECO:0000313" key="6">
    <source>
        <dbReference type="EMBL" id="KAA5825864.1"/>
    </source>
</evidence>
<dbReference type="InterPro" id="IPR036388">
    <property type="entry name" value="WH-like_DNA-bd_sf"/>
</dbReference>
<evidence type="ECO:0000259" key="4">
    <source>
        <dbReference type="PROSITE" id="PS51077"/>
    </source>
</evidence>
<dbReference type="GO" id="GO:0003700">
    <property type="term" value="F:DNA-binding transcription factor activity"/>
    <property type="evidence" value="ECO:0007669"/>
    <property type="project" value="TreeGrafter"/>
</dbReference>
<feature type="domain" description="IclR-ED" evidence="5">
    <location>
        <begin position="72"/>
        <end position="256"/>
    </location>
</feature>
<sequence>MVKPPERRDYLQSLERGLSVILAFSHNSPRLSLADLSAATGLSRPTVRRIVLTLEELGYVRSEGRLFSLTPHVLALGNAYLSSLNLTEVAQPFMEEVTRETGQTCSLAALDGEDAVYLARVPARKVMSITLTTGTRLPAYATSMGRVLLSGLPESELEAFLNAVELHPLTAHTITDRERLREAVERARERGWAVVDQEFEVGVRSFSAPVKDATGHVIASLSMSCSARDVDLDTIHAEHLPVLVRAAARISEQLGAQIAADEEQRRRGRGRAEDDRFLQAHAGFFHAPR</sequence>
<name>A0A5M7BE86_SACHI</name>
<gene>
    <name evidence="6" type="ORF">F1721_32430</name>
</gene>
<keyword evidence="2" id="KW-0238">DNA-binding</keyword>
<dbReference type="InterPro" id="IPR036390">
    <property type="entry name" value="WH_DNA-bd_sf"/>
</dbReference>
<dbReference type="InterPro" id="IPR012794">
    <property type="entry name" value="PcaR_PcaU"/>
</dbReference>